<evidence type="ECO:0000313" key="2">
    <source>
        <dbReference type="EMBL" id="TWT82034.1"/>
    </source>
</evidence>
<sequence length="348" mass="39085">MKDTNNHRYTSSCLCTLIVTIVLTAGCQFVPDRVKWSPDFFNKEEEAVVPTRMMVIWTDTVLHQPQKPGVRGFGGRIYFYNENDPDPVKVDGGLAVYAFDADDLNPTTAKPERKFVFTADQFAEYMSRTSMGVSYSVWCPWDEVGGYNEQLSLIVRFEGRGGGVVISDPTIKLLPGLNRPASVMEKSNNTNSGVTQAVVSSDTKSSNQMVSFETDPTRTVKAKAPRRKTETIDLPPSFYRHLRGPSVLDQPFEMTNENADATNELSTQPIVDELQIPDVELQQQQSVSSDRESNARWAQYPSRTLGFPRRFEPHGTRQEPIPAGWIEELPRTPRSGYPHSRSIAEETP</sequence>
<name>A0A5C5Z402_9BACT</name>
<evidence type="ECO:0000256" key="1">
    <source>
        <dbReference type="SAM" id="MobiDB-lite"/>
    </source>
</evidence>
<feature type="compositionally biased region" description="Polar residues" evidence="1">
    <location>
        <begin position="199"/>
        <end position="211"/>
    </location>
</feature>
<reference evidence="2 3" key="1">
    <citation type="submission" date="2019-02" db="EMBL/GenBank/DDBJ databases">
        <title>Deep-cultivation of Planctomycetes and their phenomic and genomic characterization uncovers novel biology.</title>
        <authorList>
            <person name="Wiegand S."/>
            <person name="Jogler M."/>
            <person name="Boedeker C."/>
            <person name="Pinto D."/>
            <person name="Vollmers J."/>
            <person name="Rivas-Marin E."/>
            <person name="Kohn T."/>
            <person name="Peeters S.H."/>
            <person name="Heuer A."/>
            <person name="Rast P."/>
            <person name="Oberbeckmann S."/>
            <person name="Bunk B."/>
            <person name="Jeske O."/>
            <person name="Meyerdierks A."/>
            <person name="Storesund J.E."/>
            <person name="Kallscheuer N."/>
            <person name="Luecker S."/>
            <person name="Lage O.M."/>
            <person name="Pohl T."/>
            <person name="Merkel B.J."/>
            <person name="Hornburger P."/>
            <person name="Mueller R.-W."/>
            <person name="Bruemmer F."/>
            <person name="Labrenz M."/>
            <person name="Spormann A.M."/>
            <person name="Op Den Camp H."/>
            <person name="Overmann J."/>
            <person name="Amann R."/>
            <person name="Jetten M.S.M."/>
            <person name="Mascher T."/>
            <person name="Medema M.H."/>
            <person name="Devos D.P."/>
            <person name="Kaster A.-K."/>
            <person name="Ovreas L."/>
            <person name="Rohde M."/>
            <person name="Galperin M.Y."/>
            <person name="Jogler C."/>
        </authorList>
    </citation>
    <scope>NUCLEOTIDE SEQUENCE [LARGE SCALE GENOMIC DNA]</scope>
    <source>
        <strain evidence="2 3">CA13</strain>
    </source>
</reference>
<organism evidence="2 3">
    <name type="scientific">Novipirellula herctigrandis</name>
    <dbReference type="NCBI Taxonomy" id="2527986"/>
    <lineage>
        <taxon>Bacteria</taxon>
        <taxon>Pseudomonadati</taxon>
        <taxon>Planctomycetota</taxon>
        <taxon>Planctomycetia</taxon>
        <taxon>Pirellulales</taxon>
        <taxon>Pirellulaceae</taxon>
        <taxon>Novipirellula</taxon>
    </lineage>
</organism>
<comment type="caution">
    <text evidence="2">The sequence shown here is derived from an EMBL/GenBank/DDBJ whole genome shotgun (WGS) entry which is preliminary data.</text>
</comment>
<dbReference type="PROSITE" id="PS51257">
    <property type="entry name" value="PROKAR_LIPOPROTEIN"/>
    <property type="match status" value="1"/>
</dbReference>
<protein>
    <submittedName>
        <fullName evidence="2">Uncharacterized protein</fullName>
    </submittedName>
</protein>
<dbReference type="OrthoDB" id="282702at2"/>
<feature type="region of interest" description="Disordered" evidence="1">
    <location>
        <begin position="199"/>
        <end position="227"/>
    </location>
</feature>
<accession>A0A5C5Z402</accession>
<dbReference type="Proteomes" id="UP000315010">
    <property type="component" value="Unassembled WGS sequence"/>
</dbReference>
<dbReference type="RefSeq" id="WP_146398286.1">
    <property type="nucleotide sequence ID" value="NZ_SJPJ01000001.1"/>
</dbReference>
<dbReference type="EMBL" id="SJPJ01000001">
    <property type="protein sequence ID" value="TWT82034.1"/>
    <property type="molecule type" value="Genomic_DNA"/>
</dbReference>
<gene>
    <name evidence="2" type="ORF">CA13_34890</name>
</gene>
<dbReference type="AlphaFoldDB" id="A0A5C5Z402"/>
<proteinExistence type="predicted"/>
<keyword evidence="3" id="KW-1185">Reference proteome</keyword>
<feature type="region of interest" description="Disordered" evidence="1">
    <location>
        <begin position="308"/>
        <end position="348"/>
    </location>
</feature>
<evidence type="ECO:0000313" key="3">
    <source>
        <dbReference type="Proteomes" id="UP000315010"/>
    </source>
</evidence>